<gene>
    <name evidence="3" type="ORF">MELE44368_07360</name>
</gene>
<dbReference type="EMBL" id="ATDN01000056">
    <property type="protein sequence ID" value="RWA16423.1"/>
    <property type="molecule type" value="Genomic_DNA"/>
</dbReference>
<dbReference type="InterPro" id="IPR029058">
    <property type="entry name" value="AB_hydrolase_fold"/>
</dbReference>
<dbReference type="Pfam" id="PF07859">
    <property type="entry name" value="Abhydrolase_3"/>
    <property type="match status" value="1"/>
</dbReference>
<proteinExistence type="predicted"/>
<evidence type="ECO:0000313" key="4">
    <source>
        <dbReference type="Proteomes" id="UP000287177"/>
    </source>
</evidence>
<organism evidence="3 4">
    <name type="scientific">Mycolicibacterium elephantis DSM 44368</name>
    <dbReference type="NCBI Taxonomy" id="1335622"/>
    <lineage>
        <taxon>Bacteria</taxon>
        <taxon>Bacillati</taxon>
        <taxon>Actinomycetota</taxon>
        <taxon>Actinomycetes</taxon>
        <taxon>Mycobacteriales</taxon>
        <taxon>Mycobacteriaceae</taxon>
        <taxon>Mycolicibacterium</taxon>
    </lineage>
</organism>
<reference evidence="3 4" key="1">
    <citation type="submission" date="2013-06" db="EMBL/GenBank/DDBJ databases">
        <title>The draft sequence of the Mycobacterium elephantis genome.</title>
        <authorList>
            <person name="Pettersson F.B."/>
            <person name="Das S."/>
            <person name="Dasgupta S."/>
            <person name="Bhattacharya A."/>
            <person name="Kirsebom L.A."/>
        </authorList>
    </citation>
    <scope>NUCLEOTIDE SEQUENCE [LARGE SCALE GENOMIC DNA]</scope>
    <source>
        <strain evidence="3 4">DSM 44368</strain>
    </source>
</reference>
<evidence type="ECO:0000259" key="2">
    <source>
        <dbReference type="Pfam" id="PF07859"/>
    </source>
</evidence>
<dbReference type="SUPFAM" id="SSF53474">
    <property type="entry name" value="alpha/beta-Hydrolases"/>
    <property type="match status" value="1"/>
</dbReference>
<dbReference type="PANTHER" id="PTHR48081:SF8">
    <property type="entry name" value="ALPHA_BETA HYDROLASE FOLD-3 DOMAIN-CONTAINING PROTEIN-RELATED"/>
    <property type="match status" value="1"/>
</dbReference>
<dbReference type="GO" id="GO:0016787">
    <property type="term" value="F:hydrolase activity"/>
    <property type="evidence" value="ECO:0007669"/>
    <property type="project" value="UniProtKB-KW"/>
</dbReference>
<dbReference type="Proteomes" id="UP000287177">
    <property type="component" value="Unassembled WGS sequence"/>
</dbReference>
<accession>A0A439DMY6</accession>
<dbReference type="PANTHER" id="PTHR48081">
    <property type="entry name" value="AB HYDROLASE SUPERFAMILY PROTEIN C4A8.06C"/>
    <property type="match status" value="1"/>
</dbReference>
<dbReference type="RefSeq" id="WP_128110696.1">
    <property type="nucleotide sequence ID" value="NZ_ATDN01000056.1"/>
</dbReference>
<evidence type="ECO:0000313" key="3">
    <source>
        <dbReference type="EMBL" id="RWA16423.1"/>
    </source>
</evidence>
<comment type="caution">
    <text evidence="3">The sequence shown here is derived from an EMBL/GenBank/DDBJ whole genome shotgun (WGS) entry which is preliminary data.</text>
</comment>
<dbReference type="InterPro" id="IPR050300">
    <property type="entry name" value="GDXG_lipolytic_enzyme"/>
</dbReference>
<evidence type="ECO:0000256" key="1">
    <source>
        <dbReference type="ARBA" id="ARBA00022801"/>
    </source>
</evidence>
<feature type="domain" description="Alpha/beta hydrolase fold-3" evidence="2">
    <location>
        <begin position="82"/>
        <end position="281"/>
    </location>
</feature>
<keyword evidence="1" id="KW-0378">Hydrolase</keyword>
<name>A0A439DMY6_9MYCO</name>
<protein>
    <recommendedName>
        <fullName evidence="2">Alpha/beta hydrolase fold-3 domain-containing protein</fullName>
    </recommendedName>
</protein>
<sequence length="308" mass="32131">MGASQVDDQWTQADADALERAERDLASVFGDGRPTVPVLRERLDAMMTSSELPVGTSVTELEAGGVDALRVSVGDVDDSAVIIWLHGGGYLIGSPTGYRGVAAAVSAASGYSVVLPDYRRAPENPFPAALHDAHAVMGWASQTYGDRWVLAGDSAGGGLTVASLIHARDTGAALPAAAVLMSPLADLTASGATFDTHADTDPAISRGSVKALAHAYLQGHDPRDPLVSPVFGTLNRLPHTLILASDREVLLDDAKTLHAAMQRDGSPSTLSIYSGVCHAWTMFAAYMPRAQRAAAEIGAFTREALASD</sequence>
<keyword evidence="4" id="KW-1185">Reference proteome</keyword>
<dbReference type="AlphaFoldDB" id="A0A439DMY6"/>
<dbReference type="Gene3D" id="3.40.50.1820">
    <property type="entry name" value="alpha/beta hydrolase"/>
    <property type="match status" value="1"/>
</dbReference>
<dbReference type="InterPro" id="IPR013094">
    <property type="entry name" value="AB_hydrolase_3"/>
</dbReference>